<proteinExistence type="predicted"/>
<sequence>MNDFNYKYTIISKNTQETLFANISDLNSAGSLTNEDFFEYIATEAQMRRLGECTLQNEDYICMVKLNRIKSVA</sequence>
<dbReference type="RefSeq" id="WP_214611608.1">
    <property type="nucleotide sequence ID" value="NZ_JACATN010000003.1"/>
</dbReference>
<evidence type="ECO:0000313" key="2">
    <source>
        <dbReference type="Proteomes" id="UP000740413"/>
    </source>
</evidence>
<organism evidence="1 2">
    <name type="scientific">Zobellia barbeyronii</name>
    <dbReference type="NCBI Taxonomy" id="2748009"/>
    <lineage>
        <taxon>Bacteria</taxon>
        <taxon>Pseudomonadati</taxon>
        <taxon>Bacteroidota</taxon>
        <taxon>Flavobacteriia</taxon>
        <taxon>Flavobacteriales</taxon>
        <taxon>Flavobacteriaceae</taxon>
        <taxon>Zobellia</taxon>
    </lineage>
</organism>
<name>A0ABS5WDG1_9FLAO</name>
<dbReference type="EMBL" id="JACATN010000003">
    <property type="protein sequence ID" value="MBT2161439.1"/>
    <property type="molecule type" value="Genomic_DNA"/>
</dbReference>
<evidence type="ECO:0000313" key="1">
    <source>
        <dbReference type="EMBL" id="MBT2161439.1"/>
    </source>
</evidence>
<reference evidence="2" key="1">
    <citation type="submission" date="2023-07" db="EMBL/GenBank/DDBJ databases">
        <title>Zobellia barbeyronii sp. nov., a new marine flavobacterium, isolated from green and red algae.</title>
        <authorList>
            <person name="Nedashkovskaya O.I."/>
            <person name="Otstavnykh N."/>
            <person name="Zhukova N."/>
            <person name="Guzev K."/>
            <person name="Chausova V."/>
            <person name="Tekutyeva L."/>
            <person name="Mikhailov V."/>
            <person name="Isaeva M."/>
        </authorList>
    </citation>
    <scope>NUCLEOTIDE SEQUENCE [LARGE SCALE GENOMIC DNA]</scope>
    <source>
        <strain evidence="2">KMM 6746</strain>
    </source>
</reference>
<comment type="caution">
    <text evidence="1">The sequence shown here is derived from an EMBL/GenBank/DDBJ whole genome shotgun (WGS) entry which is preliminary data.</text>
</comment>
<gene>
    <name evidence="1" type="ORF">HW347_09185</name>
</gene>
<protein>
    <submittedName>
        <fullName evidence="1">Uncharacterized protein</fullName>
    </submittedName>
</protein>
<keyword evidence="2" id="KW-1185">Reference proteome</keyword>
<dbReference type="Proteomes" id="UP000740413">
    <property type="component" value="Unassembled WGS sequence"/>
</dbReference>
<accession>A0ABS5WDG1</accession>